<protein>
    <recommendedName>
        <fullName evidence="4">DUF3592 domain-containing protein</fullName>
    </recommendedName>
</protein>
<keyword evidence="1" id="KW-1133">Transmembrane helix</keyword>
<keyword evidence="1" id="KW-0472">Membrane</keyword>
<comment type="caution">
    <text evidence="2">The sequence shown here is derived from an EMBL/GenBank/DDBJ whole genome shotgun (WGS) entry which is preliminary data.</text>
</comment>
<feature type="transmembrane region" description="Helical" evidence="1">
    <location>
        <begin position="97"/>
        <end position="115"/>
    </location>
</feature>
<proteinExistence type="predicted"/>
<evidence type="ECO:0000256" key="1">
    <source>
        <dbReference type="SAM" id="Phobius"/>
    </source>
</evidence>
<dbReference type="EMBL" id="JAGIYZ010000004">
    <property type="protein sequence ID" value="MBP0463574.1"/>
    <property type="molecule type" value="Genomic_DNA"/>
</dbReference>
<organism evidence="2 3">
    <name type="scientific">Roseomonas nitratireducens</name>
    <dbReference type="NCBI Taxonomy" id="2820810"/>
    <lineage>
        <taxon>Bacteria</taxon>
        <taxon>Pseudomonadati</taxon>
        <taxon>Pseudomonadota</taxon>
        <taxon>Alphaproteobacteria</taxon>
        <taxon>Acetobacterales</taxon>
        <taxon>Roseomonadaceae</taxon>
        <taxon>Roseomonas</taxon>
    </lineage>
</organism>
<gene>
    <name evidence="2" type="ORF">J5Y09_06605</name>
</gene>
<evidence type="ECO:0000313" key="3">
    <source>
        <dbReference type="Proteomes" id="UP000680815"/>
    </source>
</evidence>
<accession>A0ABS4AQQ5</accession>
<dbReference type="Proteomes" id="UP000680815">
    <property type="component" value="Unassembled WGS sequence"/>
</dbReference>
<name>A0ABS4AQQ5_9PROT</name>
<evidence type="ECO:0008006" key="4">
    <source>
        <dbReference type="Google" id="ProtNLM"/>
    </source>
</evidence>
<reference evidence="2 3" key="1">
    <citation type="submission" date="2021-03" db="EMBL/GenBank/DDBJ databases">
        <authorList>
            <person name="So Y."/>
        </authorList>
    </citation>
    <scope>NUCLEOTIDE SEQUENCE [LARGE SCALE GENOMIC DNA]</scope>
    <source>
        <strain evidence="2 3">PWR1</strain>
    </source>
</reference>
<keyword evidence="3" id="KW-1185">Reference proteome</keyword>
<keyword evidence="1" id="KW-0812">Transmembrane</keyword>
<sequence length="116" mass="12639">MDAPAAGLILLLLGALLMRRDLRGLVRRFAWHRAVATIRFEAGPRWRIDFTLPDGRAASVVTRDLRLLARREGDGPVTILYDPRAPERGIDLPGRPGLGFVCGLGLAGFGLAALLR</sequence>
<evidence type="ECO:0000313" key="2">
    <source>
        <dbReference type="EMBL" id="MBP0463574.1"/>
    </source>
</evidence>
<dbReference type="RefSeq" id="WP_209350960.1">
    <property type="nucleotide sequence ID" value="NZ_JAGIYZ010000004.1"/>
</dbReference>